<reference evidence="2" key="3">
    <citation type="submission" date="2025-08" db="UniProtKB">
        <authorList>
            <consortium name="Ensembl"/>
        </authorList>
    </citation>
    <scope>IDENTIFICATION</scope>
</reference>
<feature type="transmembrane region" description="Helical" evidence="1">
    <location>
        <begin position="167"/>
        <end position="186"/>
    </location>
</feature>
<organism evidence="2 3">
    <name type="scientific">Pelodiscus sinensis</name>
    <name type="common">Chinese softshell turtle</name>
    <name type="synonym">Trionyx sinensis</name>
    <dbReference type="NCBI Taxonomy" id="13735"/>
    <lineage>
        <taxon>Eukaryota</taxon>
        <taxon>Metazoa</taxon>
        <taxon>Chordata</taxon>
        <taxon>Craniata</taxon>
        <taxon>Vertebrata</taxon>
        <taxon>Euteleostomi</taxon>
        <taxon>Archelosauria</taxon>
        <taxon>Testudinata</taxon>
        <taxon>Testudines</taxon>
        <taxon>Cryptodira</taxon>
        <taxon>Trionychia</taxon>
        <taxon>Trionychidae</taxon>
        <taxon>Pelodiscus</taxon>
    </lineage>
</organism>
<dbReference type="eggNOG" id="ENOG502RYSE">
    <property type="taxonomic scope" value="Eukaryota"/>
</dbReference>
<reference evidence="3" key="2">
    <citation type="journal article" date="2013" name="Nat. Genet.">
        <title>The draft genomes of soft-shell turtle and green sea turtle yield insights into the development and evolution of the turtle-specific body plan.</title>
        <authorList>
            <person name="Wang Z."/>
            <person name="Pascual-Anaya J."/>
            <person name="Zadissa A."/>
            <person name="Li W."/>
            <person name="Niimura Y."/>
            <person name="Huang Z."/>
            <person name="Li C."/>
            <person name="White S."/>
            <person name="Xiong Z."/>
            <person name="Fang D."/>
            <person name="Wang B."/>
            <person name="Ming Y."/>
            <person name="Chen Y."/>
            <person name="Zheng Y."/>
            <person name="Kuraku S."/>
            <person name="Pignatelli M."/>
            <person name="Herrero J."/>
            <person name="Beal K."/>
            <person name="Nozawa M."/>
            <person name="Li Q."/>
            <person name="Wang J."/>
            <person name="Zhang H."/>
            <person name="Yu L."/>
            <person name="Shigenobu S."/>
            <person name="Wang J."/>
            <person name="Liu J."/>
            <person name="Flicek P."/>
            <person name="Searle S."/>
            <person name="Wang J."/>
            <person name="Kuratani S."/>
            <person name="Yin Y."/>
            <person name="Aken B."/>
            <person name="Zhang G."/>
            <person name="Irie N."/>
        </authorList>
    </citation>
    <scope>NUCLEOTIDE SEQUENCE [LARGE SCALE GENOMIC DNA]</scope>
    <source>
        <strain evidence="3">Daiwa-1</strain>
    </source>
</reference>
<dbReference type="CTD" id="51249"/>
<evidence type="ECO:0000313" key="2">
    <source>
        <dbReference type="Ensembl" id="ENSPSIP00000012608.1"/>
    </source>
</evidence>
<dbReference type="Proteomes" id="UP000007267">
    <property type="component" value="Unassembled WGS sequence"/>
</dbReference>
<dbReference type="OrthoDB" id="194289at2759"/>
<keyword evidence="1" id="KW-0812">Transmembrane</keyword>
<dbReference type="Ensembl" id="ENSPSIT00000012669.1">
    <property type="protein sequence ID" value="ENSPSIP00000012608.1"/>
    <property type="gene ID" value="ENSPSIG00000011364.1"/>
</dbReference>
<reference evidence="3" key="1">
    <citation type="submission" date="2011-10" db="EMBL/GenBank/DDBJ databases">
        <authorList>
            <consortium name="Soft-shell Turtle Genome Consortium"/>
        </authorList>
    </citation>
    <scope>NUCLEOTIDE SEQUENCE [LARGE SCALE GENOMIC DNA]</scope>
    <source>
        <strain evidence="3">Daiwa-1</strain>
    </source>
</reference>
<dbReference type="RefSeq" id="XP_006117385.1">
    <property type="nucleotide sequence ID" value="XM_006117323.3"/>
</dbReference>
<dbReference type="EMBL" id="AGCU01047634">
    <property type="status" value="NOT_ANNOTATED_CDS"/>
    <property type="molecule type" value="Genomic_DNA"/>
</dbReference>
<feature type="transmembrane region" description="Helical" evidence="1">
    <location>
        <begin position="135"/>
        <end position="155"/>
    </location>
</feature>
<keyword evidence="1" id="KW-1133">Transmembrane helix</keyword>
<protein>
    <submittedName>
        <fullName evidence="2">Transmembrane protein 69</fullName>
    </submittedName>
</protein>
<keyword evidence="3" id="KW-1185">Reference proteome</keyword>
<dbReference type="GeneTree" id="ENSGT00390000015318"/>
<dbReference type="RefSeq" id="XP_014426087.1">
    <property type="nucleotide sequence ID" value="XM_014570601.2"/>
</dbReference>
<evidence type="ECO:0000256" key="1">
    <source>
        <dbReference type="SAM" id="Phobius"/>
    </source>
</evidence>
<gene>
    <name evidence="2" type="primary">TMEM69</name>
</gene>
<keyword evidence="1" id="KW-0472">Membrane</keyword>
<dbReference type="HOGENOM" id="CLU_095371_0_0_1"/>
<feature type="transmembrane region" description="Helical" evidence="1">
    <location>
        <begin position="105"/>
        <end position="123"/>
    </location>
</feature>
<name>K7FX48_PELSI</name>
<dbReference type="PANTHER" id="PTHR15887:SF1">
    <property type="entry name" value="TRANSMEMBRANE PROTEIN 69"/>
    <property type="match status" value="1"/>
</dbReference>
<feature type="transmembrane region" description="Helical" evidence="1">
    <location>
        <begin position="193"/>
        <end position="212"/>
    </location>
</feature>
<dbReference type="PANTHER" id="PTHR15887">
    <property type="entry name" value="TRANSMEMBRANE PROTEIN 69"/>
    <property type="match status" value="1"/>
</dbReference>
<dbReference type="OMA" id="KHLWEGP"/>
<dbReference type="RefSeq" id="XP_006117386.1">
    <property type="nucleotide sequence ID" value="XM_006117324.3"/>
</dbReference>
<dbReference type="KEGG" id="pss:102454702"/>
<dbReference type="InterPro" id="IPR021836">
    <property type="entry name" value="DUF3429"/>
</dbReference>
<proteinExistence type="predicted"/>
<dbReference type="AlphaFoldDB" id="K7FX48"/>
<accession>K7FX48</accession>
<dbReference type="GeneID" id="102454702"/>
<feature type="transmembrane region" description="Helical" evidence="1">
    <location>
        <begin position="224"/>
        <end position="245"/>
    </location>
</feature>
<dbReference type="STRING" id="13735.ENSPSIP00000012608"/>
<evidence type="ECO:0000313" key="3">
    <source>
        <dbReference type="Proteomes" id="UP000007267"/>
    </source>
</evidence>
<dbReference type="Pfam" id="PF11911">
    <property type="entry name" value="DUF3429"/>
    <property type="match status" value="1"/>
</dbReference>
<sequence length="255" mass="28455">MFHLVQRCCFQIPLNLQKLTLHRQLQYRWNKTICCSPPSLSPQRILSRPSRFQLLSQASACVTKAQGFHCSLRCLKKKKPKEPEPEQPGLVRNDMKSLKDSPKPAIYLGLAGLIPFVSVPLIMAAQQTYYPELAFAQITYGASILSFLGGARWGFALPQNSPANPDWMNLGNSVVPPLIAWFAILFKDDLTQAAITVIIGLGIALHYDLAFLPTYPSWFKALRVVLTLVAVFSLVTTLVLTDVFPEKQLSISARK</sequence>
<reference evidence="2" key="4">
    <citation type="submission" date="2025-09" db="UniProtKB">
        <authorList>
            <consortium name="Ensembl"/>
        </authorList>
    </citation>
    <scope>IDENTIFICATION</scope>
</reference>